<accession>A0AAN3V874</accession>
<gene>
    <name evidence="1" type="ORF">EC40967_2255</name>
</gene>
<protein>
    <submittedName>
        <fullName evidence="1">Uncharacterized protein</fullName>
    </submittedName>
</protein>
<comment type="caution">
    <text evidence="1">The sequence shown here is derived from an EMBL/GenBank/DDBJ whole genome shotgun (WGS) entry which is preliminary data.</text>
</comment>
<dbReference type="Proteomes" id="UP000003866">
    <property type="component" value="Unassembled WGS sequence"/>
</dbReference>
<evidence type="ECO:0000313" key="1">
    <source>
        <dbReference type="EMBL" id="EII36519.1"/>
    </source>
</evidence>
<sequence>MGGKGRDAPEACPLVGGGGAGREGVNEVAGLLTLKVVLALIFDVPGEKGD</sequence>
<name>A0AAN3V874_ECOLX</name>
<dbReference type="AlphaFoldDB" id="A0AAN3V874"/>
<organism evidence="1 2">
    <name type="scientific">Escherichia coli 4.0967</name>
    <dbReference type="NCBI Taxonomy" id="869687"/>
    <lineage>
        <taxon>Bacteria</taxon>
        <taxon>Pseudomonadati</taxon>
        <taxon>Pseudomonadota</taxon>
        <taxon>Gammaproteobacteria</taxon>
        <taxon>Enterobacterales</taxon>
        <taxon>Enterobacteriaceae</taxon>
        <taxon>Escherichia</taxon>
    </lineage>
</organism>
<reference evidence="1 2" key="1">
    <citation type="submission" date="2011-12" db="EMBL/GenBank/DDBJ databases">
        <authorList>
            <person name="Brinkac L."/>
            <person name="Radune D."/>
            <person name="Sanka R."/>
            <person name="Selengut J."/>
            <person name="DebRoy C."/>
            <person name="Feng P."/>
            <person name="Fratamico P.M."/>
            <person name="Kapur V."/>
            <person name="Kariyawasam S."/>
            <person name="Losada L."/>
            <person name="Nierman W.C."/>
            <person name="Nelson K."/>
        </authorList>
    </citation>
    <scope>NUCLEOTIDE SEQUENCE [LARGE SCALE GENOMIC DNA]</scope>
    <source>
        <strain evidence="1 2">4.0967</strain>
    </source>
</reference>
<evidence type="ECO:0000313" key="2">
    <source>
        <dbReference type="Proteomes" id="UP000003866"/>
    </source>
</evidence>
<proteinExistence type="predicted"/>
<dbReference type="EMBL" id="AFAA02000008">
    <property type="protein sequence ID" value="EII36519.1"/>
    <property type="molecule type" value="Genomic_DNA"/>
</dbReference>